<keyword evidence="2" id="KW-1185">Reference proteome</keyword>
<dbReference type="GeneID" id="81432268"/>
<evidence type="ECO:0000313" key="1">
    <source>
        <dbReference type="EMBL" id="KAJ5389092.1"/>
    </source>
</evidence>
<evidence type="ECO:0000313" key="2">
    <source>
        <dbReference type="Proteomes" id="UP001147782"/>
    </source>
</evidence>
<dbReference type="Gene3D" id="3.40.390.10">
    <property type="entry name" value="Collagenase (Catalytic Domain)"/>
    <property type="match status" value="1"/>
</dbReference>
<gene>
    <name evidence="1" type="ORF">N7496_000160</name>
</gene>
<proteinExistence type="predicted"/>
<dbReference type="InterPro" id="IPR024079">
    <property type="entry name" value="MetalloPept_cat_dom_sf"/>
</dbReference>
<dbReference type="GO" id="GO:0008237">
    <property type="term" value="F:metallopeptidase activity"/>
    <property type="evidence" value="ECO:0007669"/>
    <property type="project" value="InterPro"/>
</dbReference>
<reference evidence="1" key="2">
    <citation type="journal article" date="2023" name="IMA Fungus">
        <title>Comparative genomic study of the Penicillium genus elucidates a diverse pangenome and 15 lateral gene transfer events.</title>
        <authorList>
            <person name="Petersen C."/>
            <person name="Sorensen T."/>
            <person name="Nielsen M.R."/>
            <person name="Sondergaard T.E."/>
            <person name="Sorensen J.L."/>
            <person name="Fitzpatrick D.A."/>
            <person name="Frisvad J.C."/>
            <person name="Nielsen K.L."/>
        </authorList>
    </citation>
    <scope>NUCLEOTIDE SEQUENCE</scope>
    <source>
        <strain evidence="1">IBT 29864</strain>
    </source>
</reference>
<reference evidence="1" key="1">
    <citation type="submission" date="2022-11" db="EMBL/GenBank/DDBJ databases">
        <authorList>
            <person name="Petersen C."/>
        </authorList>
    </citation>
    <scope>NUCLEOTIDE SEQUENCE</scope>
    <source>
        <strain evidence="1">IBT 29864</strain>
    </source>
</reference>
<evidence type="ECO:0008006" key="3">
    <source>
        <dbReference type="Google" id="ProtNLM"/>
    </source>
</evidence>
<dbReference type="EMBL" id="JAPZBS010000001">
    <property type="protein sequence ID" value="KAJ5389092.1"/>
    <property type="molecule type" value="Genomic_DNA"/>
</dbReference>
<dbReference type="Proteomes" id="UP001147782">
    <property type="component" value="Unassembled WGS sequence"/>
</dbReference>
<sequence>MVTQAVGSAFTMASDELDAINKAINNQDLGQNGDKIRNVIKWMFMPDGQEPNGQRLGILSRNLGNLITARARNDNAAEDGSNVHWLTEDQIVVYCNLDRFQKRDDGDWYDSDIDEAFSKNDAFGTCKGIEPTVAYTWVSDNTNKPSQVQLCPWFINWMKRVETKSLQDAETKGLFYQAVSKGLTKLHALLTPIDVISLLDKVILHEFTHTRIGGESFDVDGPSFLNIRYGWNRCRKLAQEGTNDLRREPQVNADSIALCGSDDANGLVAIRYIKEGKSVSENGKVN</sequence>
<dbReference type="AlphaFoldDB" id="A0A9X0B5T8"/>
<dbReference type="OrthoDB" id="5357372at2759"/>
<dbReference type="RefSeq" id="XP_056559820.1">
    <property type="nucleotide sequence ID" value="XM_056693091.1"/>
</dbReference>
<organism evidence="1 2">
    <name type="scientific">Penicillium cataractarum</name>
    <dbReference type="NCBI Taxonomy" id="2100454"/>
    <lineage>
        <taxon>Eukaryota</taxon>
        <taxon>Fungi</taxon>
        <taxon>Dikarya</taxon>
        <taxon>Ascomycota</taxon>
        <taxon>Pezizomycotina</taxon>
        <taxon>Eurotiomycetes</taxon>
        <taxon>Eurotiomycetidae</taxon>
        <taxon>Eurotiales</taxon>
        <taxon>Aspergillaceae</taxon>
        <taxon>Penicillium</taxon>
    </lineage>
</organism>
<comment type="caution">
    <text evidence="1">The sequence shown here is derived from an EMBL/GenBank/DDBJ whole genome shotgun (WGS) entry which is preliminary data.</text>
</comment>
<protein>
    <recommendedName>
        <fullName evidence="3">Lysine-specific metallo-endopeptidase domain-containing protein</fullName>
    </recommendedName>
</protein>
<accession>A0A9X0B5T8</accession>
<name>A0A9X0B5T8_9EURO</name>